<dbReference type="PANTHER" id="PTHR43701">
    <property type="entry name" value="MEMBRANE TRANSPORTER PROTEIN MJ0441-RELATED"/>
    <property type="match status" value="1"/>
</dbReference>
<evidence type="ECO:0000256" key="2">
    <source>
        <dbReference type="ARBA" id="ARBA00009142"/>
    </source>
</evidence>
<feature type="transmembrane region" description="Helical" evidence="6">
    <location>
        <begin position="78"/>
        <end position="98"/>
    </location>
</feature>
<name>A0ABY4EPE9_9BACI</name>
<evidence type="ECO:0000256" key="3">
    <source>
        <dbReference type="ARBA" id="ARBA00022692"/>
    </source>
</evidence>
<comment type="similarity">
    <text evidence="2 6">Belongs to the 4-toluene sulfonate uptake permease (TSUP) (TC 2.A.102) family.</text>
</comment>
<dbReference type="Pfam" id="PF01925">
    <property type="entry name" value="TauE"/>
    <property type="match status" value="1"/>
</dbReference>
<feature type="transmembrane region" description="Helical" evidence="6">
    <location>
        <begin position="252"/>
        <end position="270"/>
    </location>
</feature>
<keyword evidence="5 6" id="KW-0472">Membrane</keyword>
<protein>
    <recommendedName>
        <fullName evidence="6">Probable membrane transporter protein</fullName>
    </recommendedName>
</protein>
<keyword evidence="3 6" id="KW-0812">Transmembrane</keyword>
<dbReference type="PANTHER" id="PTHR43701:SF2">
    <property type="entry name" value="MEMBRANE TRANSPORTER PROTEIN YJNA-RELATED"/>
    <property type="match status" value="1"/>
</dbReference>
<gene>
    <name evidence="7" type="ORF">MUN89_09000</name>
</gene>
<dbReference type="InterPro" id="IPR051598">
    <property type="entry name" value="TSUP/Inactive_protease-like"/>
</dbReference>
<evidence type="ECO:0000313" key="8">
    <source>
        <dbReference type="Proteomes" id="UP000831787"/>
    </source>
</evidence>
<comment type="subcellular location">
    <subcellularLocation>
        <location evidence="6">Cell membrane</location>
        <topology evidence="6">Multi-pass membrane protein</topology>
    </subcellularLocation>
    <subcellularLocation>
        <location evidence="1">Membrane</location>
        <topology evidence="1">Multi-pass membrane protein</topology>
    </subcellularLocation>
</comment>
<evidence type="ECO:0000256" key="5">
    <source>
        <dbReference type="ARBA" id="ARBA00023136"/>
    </source>
</evidence>
<sequence length="271" mass="29423">MFILLFVIGFITALVGSIAGLGGGVILVPSLLFLGDHFSAFDWVTPQSIVGISLVVMIFTGLSSTISYIRHQRVDKKIGWLLLMGSVPGGILGSWLNQFFKTDLFSLLFGAVMILVSLLFFLPRNNNRENENSKKGIKRVKEINGVTHNYHMPLGTGITLAFIVGLLSGLLGIGGGSLMVPAMILLFGFPAHIATATSMFMIFFASISSSATHIVLGHVEWVHTIFFIPGAYFGGTAGAWLNRKLNGQAVEWFLRILLILIGVRLIWEGIG</sequence>
<dbReference type="Proteomes" id="UP000831787">
    <property type="component" value="Chromosome"/>
</dbReference>
<reference evidence="7 8" key="1">
    <citation type="submission" date="2022-04" db="EMBL/GenBank/DDBJ databases">
        <title>Halobacillus sp. isolated from saltern.</title>
        <authorList>
            <person name="Won M."/>
            <person name="Lee C.-M."/>
            <person name="Woen H.-Y."/>
            <person name="Kwon S.-W."/>
        </authorList>
    </citation>
    <scope>NUCLEOTIDE SEQUENCE [LARGE SCALE GENOMIC DNA]</scope>
    <source>
        <strain evidence="7 8">SSBR10-3</strain>
    </source>
</reference>
<accession>A0ABY4EPE9</accession>
<keyword evidence="8" id="KW-1185">Reference proteome</keyword>
<evidence type="ECO:0000313" key="7">
    <source>
        <dbReference type="EMBL" id="UOQ46033.1"/>
    </source>
</evidence>
<organism evidence="7 8">
    <name type="scientific">Halobacillus salinarum</name>
    <dbReference type="NCBI Taxonomy" id="2932257"/>
    <lineage>
        <taxon>Bacteria</taxon>
        <taxon>Bacillati</taxon>
        <taxon>Bacillota</taxon>
        <taxon>Bacilli</taxon>
        <taxon>Bacillales</taxon>
        <taxon>Bacillaceae</taxon>
        <taxon>Halobacillus</taxon>
    </lineage>
</organism>
<dbReference type="EMBL" id="CP095073">
    <property type="protein sequence ID" value="UOQ46033.1"/>
    <property type="molecule type" value="Genomic_DNA"/>
</dbReference>
<feature type="transmembrane region" description="Helical" evidence="6">
    <location>
        <begin position="48"/>
        <end position="69"/>
    </location>
</feature>
<proteinExistence type="inferred from homology"/>
<dbReference type="RefSeq" id="WP_244713018.1">
    <property type="nucleotide sequence ID" value="NZ_CP095073.1"/>
</dbReference>
<evidence type="ECO:0000256" key="4">
    <source>
        <dbReference type="ARBA" id="ARBA00022989"/>
    </source>
</evidence>
<evidence type="ECO:0000256" key="1">
    <source>
        <dbReference type="ARBA" id="ARBA00004141"/>
    </source>
</evidence>
<keyword evidence="4 6" id="KW-1133">Transmembrane helix</keyword>
<evidence type="ECO:0000256" key="6">
    <source>
        <dbReference type="RuleBase" id="RU363041"/>
    </source>
</evidence>
<keyword evidence="6" id="KW-1003">Cell membrane</keyword>
<feature type="transmembrane region" description="Helical" evidence="6">
    <location>
        <begin position="221"/>
        <end position="240"/>
    </location>
</feature>
<feature type="transmembrane region" description="Helical" evidence="6">
    <location>
        <begin position="104"/>
        <end position="122"/>
    </location>
</feature>
<dbReference type="InterPro" id="IPR002781">
    <property type="entry name" value="TM_pro_TauE-like"/>
</dbReference>